<dbReference type="PANTHER" id="PTHR37306:SF1">
    <property type="entry name" value="COLICIN V PRODUCTION PROTEIN"/>
    <property type="match status" value="1"/>
</dbReference>
<keyword evidence="7" id="KW-1185">Reference proteome</keyword>
<reference evidence="6 7" key="1">
    <citation type="submission" date="2016-07" db="EMBL/GenBank/DDBJ databases">
        <title>Detection of Helicobacter winghamensis from caecal content of red fox (Vulpes vulpes).</title>
        <authorList>
            <person name="Zanoni R.G."/>
            <person name="Florio D."/>
            <person name="Caffara M."/>
            <person name="Renzi M."/>
            <person name="Parisi A."/>
            <person name="Pasquali F."/>
            <person name="Manfreda G."/>
        </authorList>
    </citation>
    <scope>NUCLEOTIDE SEQUENCE [LARGE SCALE GENOMIC DNA]</scope>
    <source>
        <strain evidence="6 7">295_13</strain>
    </source>
</reference>
<keyword evidence="2 5" id="KW-0812">Transmembrane</keyword>
<dbReference type="GO" id="GO:0009403">
    <property type="term" value="P:toxin biosynthetic process"/>
    <property type="evidence" value="ECO:0007669"/>
    <property type="project" value="InterPro"/>
</dbReference>
<feature type="transmembrane region" description="Helical" evidence="5">
    <location>
        <begin position="6"/>
        <end position="23"/>
    </location>
</feature>
<feature type="transmembrane region" description="Helical" evidence="5">
    <location>
        <begin position="30"/>
        <end position="47"/>
    </location>
</feature>
<evidence type="ECO:0000256" key="3">
    <source>
        <dbReference type="ARBA" id="ARBA00022989"/>
    </source>
</evidence>
<accession>A0A2N3PI58</accession>
<evidence type="ECO:0000313" key="6">
    <source>
        <dbReference type="EMBL" id="PKT80359.1"/>
    </source>
</evidence>
<dbReference type="InterPro" id="IPR003825">
    <property type="entry name" value="Colicin-V_CvpA"/>
</dbReference>
<dbReference type="STRING" id="556267.HWAG_00882"/>
<evidence type="ECO:0000256" key="4">
    <source>
        <dbReference type="ARBA" id="ARBA00023136"/>
    </source>
</evidence>
<keyword evidence="3 5" id="KW-1133">Transmembrane helix</keyword>
<name>A0A2N3PI58_9HELI</name>
<dbReference type="GO" id="GO:0016020">
    <property type="term" value="C:membrane"/>
    <property type="evidence" value="ECO:0007669"/>
    <property type="project" value="UniProtKB-SubCell"/>
</dbReference>
<proteinExistence type="predicted"/>
<comment type="subcellular location">
    <subcellularLocation>
        <location evidence="1">Membrane</location>
        <topology evidence="1">Multi-pass membrane protein</topology>
    </subcellularLocation>
</comment>
<dbReference type="EMBL" id="MBPK01000043">
    <property type="protein sequence ID" value="PKT80359.1"/>
    <property type="molecule type" value="Genomic_DNA"/>
</dbReference>
<sequence>MDFSWFDAVVGILILLLAIRGVINGFVREFLGLVGIVGGVYVASVYAESVGSWISANVYAFKNPSAITLIGFLVLLVGIWVIALLIAEVLQKLINLSALGVVNRLLGFAFGALKVFMVFAIIIAALTNIQFARSFIERKTQNSYLYPMLKSTGETIIKLDFVQDTKPVLEKLDKIGNGNV</sequence>
<feature type="transmembrane region" description="Helical" evidence="5">
    <location>
        <begin position="67"/>
        <end position="90"/>
    </location>
</feature>
<feature type="transmembrane region" description="Helical" evidence="5">
    <location>
        <begin position="102"/>
        <end position="126"/>
    </location>
</feature>
<dbReference type="OrthoDB" id="5334123at2"/>
<organism evidence="6 7">
    <name type="scientific">Helicobacter winghamensis</name>
    <dbReference type="NCBI Taxonomy" id="157268"/>
    <lineage>
        <taxon>Bacteria</taxon>
        <taxon>Pseudomonadati</taxon>
        <taxon>Campylobacterota</taxon>
        <taxon>Epsilonproteobacteria</taxon>
        <taxon>Campylobacterales</taxon>
        <taxon>Helicobacteraceae</taxon>
        <taxon>Helicobacter</taxon>
    </lineage>
</organism>
<dbReference type="AlphaFoldDB" id="A0A2N3PI58"/>
<comment type="caution">
    <text evidence="6">The sequence shown here is derived from an EMBL/GenBank/DDBJ whole genome shotgun (WGS) entry which is preliminary data.</text>
</comment>
<gene>
    <name evidence="6" type="ORF">BCM31_03175</name>
</gene>
<dbReference type="Proteomes" id="UP000233350">
    <property type="component" value="Unassembled WGS sequence"/>
</dbReference>
<evidence type="ECO:0000256" key="5">
    <source>
        <dbReference type="SAM" id="Phobius"/>
    </source>
</evidence>
<evidence type="ECO:0000256" key="1">
    <source>
        <dbReference type="ARBA" id="ARBA00004141"/>
    </source>
</evidence>
<dbReference type="RefSeq" id="WP_006802578.1">
    <property type="nucleotide sequence ID" value="NZ_CABKOI010000020.1"/>
</dbReference>
<dbReference type="GeneID" id="97290129"/>
<keyword evidence="4 5" id="KW-0472">Membrane</keyword>
<evidence type="ECO:0000256" key="2">
    <source>
        <dbReference type="ARBA" id="ARBA00022692"/>
    </source>
</evidence>
<protein>
    <submittedName>
        <fullName evidence="6">Colicin V synthesis protein</fullName>
    </submittedName>
</protein>
<dbReference type="Pfam" id="PF02674">
    <property type="entry name" value="Colicin_V"/>
    <property type="match status" value="1"/>
</dbReference>
<evidence type="ECO:0000313" key="7">
    <source>
        <dbReference type="Proteomes" id="UP000233350"/>
    </source>
</evidence>
<dbReference type="PANTHER" id="PTHR37306">
    <property type="entry name" value="COLICIN V PRODUCTION PROTEIN"/>
    <property type="match status" value="1"/>
</dbReference>